<organism evidence="2 3">
    <name type="scientific">Acetohalobium arabaticum (strain ATCC 49924 / DSM 5501 / Z-7288)</name>
    <dbReference type="NCBI Taxonomy" id="574087"/>
    <lineage>
        <taxon>Bacteria</taxon>
        <taxon>Bacillati</taxon>
        <taxon>Bacillota</taxon>
        <taxon>Clostridia</taxon>
        <taxon>Halanaerobiales</taxon>
        <taxon>Halobacteroidaceae</taxon>
        <taxon>Acetohalobium</taxon>
    </lineage>
</organism>
<dbReference type="KEGG" id="aar:Acear_0440"/>
<protein>
    <submittedName>
        <fullName evidence="2">Uncharacterized protein</fullName>
    </submittedName>
</protein>
<dbReference type="AlphaFoldDB" id="D9QUS7"/>
<proteinExistence type="predicted"/>
<evidence type="ECO:0000256" key="1">
    <source>
        <dbReference type="SAM" id="Coils"/>
    </source>
</evidence>
<keyword evidence="1" id="KW-0175">Coiled coil</keyword>
<dbReference type="HOGENOM" id="CLU_2875318_0_0_9"/>
<dbReference type="EMBL" id="CP002105">
    <property type="protein sequence ID" value="ADL11986.1"/>
    <property type="molecule type" value="Genomic_DNA"/>
</dbReference>
<dbReference type="Proteomes" id="UP000001661">
    <property type="component" value="Chromosome"/>
</dbReference>
<evidence type="ECO:0000313" key="2">
    <source>
        <dbReference type="EMBL" id="ADL11986.1"/>
    </source>
</evidence>
<name>D9QUS7_ACEAZ</name>
<keyword evidence="3" id="KW-1185">Reference proteome</keyword>
<feature type="coiled-coil region" evidence="1">
    <location>
        <begin position="16"/>
        <end position="43"/>
    </location>
</feature>
<sequence length="63" mass="7343">MGEGELRVFKYNEGDKDELQELIVNKKRELDRKEKALSRIDSKVVNSKLEKSTGLFKALKSFR</sequence>
<evidence type="ECO:0000313" key="3">
    <source>
        <dbReference type="Proteomes" id="UP000001661"/>
    </source>
</evidence>
<accession>D9QUS7</accession>
<gene>
    <name evidence="2" type="ordered locus">Acear_0440</name>
</gene>
<dbReference type="RefSeq" id="WP_013277432.1">
    <property type="nucleotide sequence ID" value="NC_014378.1"/>
</dbReference>
<dbReference type="STRING" id="574087.Acear_0440"/>
<reference evidence="2 3" key="1">
    <citation type="journal article" date="2010" name="Stand. Genomic Sci.">
        <title>Complete genome sequence of Acetohalobium arabaticum type strain (Z-7288).</title>
        <authorList>
            <person name="Sikorski J."/>
            <person name="Lapidus A."/>
            <person name="Chertkov O."/>
            <person name="Lucas S."/>
            <person name="Copeland A."/>
            <person name="Glavina Del Rio T."/>
            <person name="Nolan M."/>
            <person name="Tice H."/>
            <person name="Cheng J.F."/>
            <person name="Han C."/>
            <person name="Brambilla E."/>
            <person name="Pitluck S."/>
            <person name="Liolios K."/>
            <person name="Ivanova N."/>
            <person name="Mavromatis K."/>
            <person name="Mikhailova N."/>
            <person name="Pati A."/>
            <person name="Bruce D."/>
            <person name="Detter C."/>
            <person name="Tapia R."/>
            <person name="Goodwin L."/>
            <person name="Chen A."/>
            <person name="Palaniappan K."/>
            <person name="Land M."/>
            <person name="Hauser L."/>
            <person name="Chang Y.J."/>
            <person name="Jeffries C.D."/>
            <person name="Rohde M."/>
            <person name="Goker M."/>
            <person name="Spring S."/>
            <person name="Woyke T."/>
            <person name="Bristow J."/>
            <person name="Eisen J.A."/>
            <person name="Markowitz V."/>
            <person name="Hugenholtz P."/>
            <person name="Kyrpides N.C."/>
            <person name="Klenk H.P."/>
        </authorList>
    </citation>
    <scope>NUCLEOTIDE SEQUENCE [LARGE SCALE GENOMIC DNA]</scope>
    <source>
        <strain evidence="3">ATCC 49924 / DSM 5501 / Z-7288</strain>
    </source>
</reference>